<comment type="caution">
    <text evidence="1">The sequence shown here is derived from an EMBL/GenBank/DDBJ whole genome shotgun (WGS) entry which is preliminary data.</text>
</comment>
<evidence type="ECO:0000313" key="1">
    <source>
        <dbReference type="EMBL" id="KAK8960804.1"/>
    </source>
</evidence>
<accession>A0ABR2MAU0</accession>
<dbReference type="Proteomes" id="UP001412067">
    <property type="component" value="Unassembled WGS sequence"/>
</dbReference>
<name>A0ABR2MAU0_9ASPA</name>
<sequence length="152" mass="16937">MGASVRRSKMTGYPPNQCQSVEMLTSVAWRLQSRRSRDGKDTGTRAWEEETKGCGRLADTGTRARRKKRRGAGLVLCFGLKIGKGRYGYLTNTKVKLILVTTDLDVRDVDVRNLIHVVKSIRRISFVTSLSVLCISSDISGISTDINVSWTK</sequence>
<proteinExistence type="predicted"/>
<organism evidence="1 2">
    <name type="scientific">Platanthera guangdongensis</name>
    <dbReference type="NCBI Taxonomy" id="2320717"/>
    <lineage>
        <taxon>Eukaryota</taxon>
        <taxon>Viridiplantae</taxon>
        <taxon>Streptophyta</taxon>
        <taxon>Embryophyta</taxon>
        <taxon>Tracheophyta</taxon>
        <taxon>Spermatophyta</taxon>
        <taxon>Magnoliopsida</taxon>
        <taxon>Liliopsida</taxon>
        <taxon>Asparagales</taxon>
        <taxon>Orchidaceae</taxon>
        <taxon>Orchidoideae</taxon>
        <taxon>Orchideae</taxon>
        <taxon>Orchidinae</taxon>
        <taxon>Platanthera</taxon>
    </lineage>
</organism>
<keyword evidence="2" id="KW-1185">Reference proteome</keyword>
<gene>
    <name evidence="1" type="ORF">KSP40_PGU002154</name>
</gene>
<dbReference type="EMBL" id="JBBWWR010000010">
    <property type="protein sequence ID" value="KAK8960804.1"/>
    <property type="molecule type" value="Genomic_DNA"/>
</dbReference>
<protein>
    <submittedName>
        <fullName evidence="1">Uncharacterized protein</fullName>
    </submittedName>
</protein>
<evidence type="ECO:0000313" key="2">
    <source>
        <dbReference type="Proteomes" id="UP001412067"/>
    </source>
</evidence>
<reference evidence="1 2" key="1">
    <citation type="journal article" date="2022" name="Nat. Plants">
        <title>Genomes of leafy and leafless Platanthera orchids illuminate the evolution of mycoheterotrophy.</title>
        <authorList>
            <person name="Li M.H."/>
            <person name="Liu K.W."/>
            <person name="Li Z."/>
            <person name="Lu H.C."/>
            <person name="Ye Q.L."/>
            <person name="Zhang D."/>
            <person name="Wang J.Y."/>
            <person name="Li Y.F."/>
            <person name="Zhong Z.M."/>
            <person name="Liu X."/>
            <person name="Yu X."/>
            <person name="Liu D.K."/>
            <person name="Tu X.D."/>
            <person name="Liu B."/>
            <person name="Hao Y."/>
            <person name="Liao X.Y."/>
            <person name="Jiang Y.T."/>
            <person name="Sun W.H."/>
            <person name="Chen J."/>
            <person name="Chen Y.Q."/>
            <person name="Ai Y."/>
            <person name="Zhai J.W."/>
            <person name="Wu S.S."/>
            <person name="Zhou Z."/>
            <person name="Hsiao Y.Y."/>
            <person name="Wu W.L."/>
            <person name="Chen Y.Y."/>
            <person name="Lin Y.F."/>
            <person name="Hsu J.L."/>
            <person name="Li C.Y."/>
            <person name="Wang Z.W."/>
            <person name="Zhao X."/>
            <person name="Zhong W.Y."/>
            <person name="Ma X.K."/>
            <person name="Ma L."/>
            <person name="Huang J."/>
            <person name="Chen G.Z."/>
            <person name="Huang M.Z."/>
            <person name="Huang L."/>
            <person name="Peng D.H."/>
            <person name="Luo Y.B."/>
            <person name="Zou S.Q."/>
            <person name="Chen S.P."/>
            <person name="Lan S."/>
            <person name="Tsai W.C."/>
            <person name="Van de Peer Y."/>
            <person name="Liu Z.J."/>
        </authorList>
    </citation>
    <scope>NUCLEOTIDE SEQUENCE [LARGE SCALE GENOMIC DNA]</scope>
    <source>
        <strain evidence="1">Lor288</strain>
    </source>
</reference>